<sequence>MLLVLGVVLGGTAAAPLSASAAVGKEYYPISGVGSTWSANALQQWIRNVWNNYRWKVEYNDAGSSAGRQLFSQNGGGYDFAVSEIPYQLKDSDSADPRPARKFVYMPIVAGGTSFMYNLVIGGKKVTNLRLGGATLAKIFTGVITKWNDPAIAADNPKLALPATPIIPVVRSDGSGTSAQFSSWMRKQYPSIWSDFCVKAQRPANCGITSNYPTVAGSAFVSQSGSNGVSGYVAQPQYVGSITYVEYSYALNSRSPVAKILNSAGYYTEPTAANVAVSLLGAKINPDESSPDYLTQQLDGVYGNPDPRTYPLSSYSYMIIPTALEYGFTENKGLTLAAFTNYFLCEGQQQAEVLGYSPLPINLVTAGLDQVRKIPGGDPATINIAKCNNPTFSADGSNKLANTAPQPQVCDKQGADQCATGTGGVKSQATAPSSGTKTTGASAGGTGTAAGAAAAATGAATAADGSSTGSDGPALALAGATGPSVVAGIPTMLPTSSGQWLATLALAAVAFLVLFAIFGPPAIARRNAIRKPRAVARAPGRRIRMPNVNLPVFRRPRSPEPPSMGGI</sequence>
<keyword evidence="4" id="KW-0732">Signal</keyword>
<evidence type="ECO:0000313" key="6">
    <source>
        <dbReference type="EMBL" id="TXN31591.1"/>
    </source>
</evidence>
<dbReference type="Pfam" id="PF12849">
    <property type="entry name" value="PBP_like_2"/>
    <property type="match status" value="1"/>
</dbReference>
<dbReference type="EMBL" id="VRMG01000005">
    <property type="protein sequence ID" value="TXN31591.1"/>
    <property type="molecule type" value="Genomic_DNA"/>
</dbReference>
<gene>
    <name evidence="6" type="ORF">FVP33_05575</name>
</gene>
<dbReference type="InterPro" id="IPR050962">
    <property type="entry name" value="Phosphate-bind_PstS"/>
</dbReference>
<dbReference type="Proteomes" id="UP000321379">
    <property type="component" value="Unassembled WGS sequence"/>
</dbReference>
<evidence type="ECO:0000256" key="1">
    <source>
        <dbReference type="ARBA" id="ARBA00008725"/>
    </source>
</evidence>
<keyword evidence="7" id="KW-1185">Reference proteome</keyword>
<feature type="region of interest" description="Disordered" evidence="2">
    <location>
        <begin position="398"/>
        <end position="448"/>
    </location>
</feature>
<dbReference type="PANTHER" id="PTHR42996:SF1">
    <property type="entry name" value="PHOSPHATE-BINDING PROTEIN PSTS"/>
    <property type="match status" value="1"/>
</dbReference>
<organism evidence="6 7">
    <name type="scientific">Lacisediminihabitans profunda</name>
    <dbReference type="NCBI Taxonomy" id="2594790"/>
    <lineage>
        <taxon>Bacteria</taxon>
        <taxon>Bacillati</taxon>
        <taxon>Actinomycetota</taxon>
        <taxon>Actinomycetes</taxon>
        <taxon>Micrococcales</taxon>
        <taxon>Microbacteriaceae</taxon>
        <taxon>Lacisediminihabitans</taxon>
    </lineage>
</organism>
<evidence type="ECO:0000259" key="5">
    <source>
        <dbReference type="Pfam" id="PF12849"/>
    </source>
</evidence>
<evidence type="ECO:0000256" key="4">
    <source>
        <dbReference type="SAM" id="SignalP"/>
    </source>
</evidence>
<dbReference type="InterPro" id="IPR024370">
    <property type="entry name" value="PBP_domain"/>
</dbReference>
<protein>
    <submittedName>
        <fullName evidence="6">Phosphate ABC transporter substrate-binding protein PstS</fullName>
    </submittedName>
</protein>
<feature type="chain" id="PRO_5023069935" evidence="4">
    <location>
        <begin position="22"/>
        <end position="567"/>
    </location>
</feature>
<comment type="caution">
    <text evidence="6">The sequence shown here is derived from an EMBL/GenBank/DDBJ whole genome shotgun (WGS) entry which is preliminary data.</text>
</comment>
<dbReference type="PANTHER" id="PTHR42996">
    <property type="entry name" value="PHOSPHATE-BINDING PROTEIN PSTS"/>
    <property type="match status" value="1"/>
</dbReference>
<keyword evidence="3" id="KW-0472">Membrane</keyword>
<evidence type="ECO:0000313" key="7">
    <source>
        <dbReference type="Proteomes" id="UP000321379"/>
    </source>
</evidence>
<dbReference type="CDD" id="cd13565">
    <property type="entry name" value="PBP2_PstS"/>
    <property type="match status" value="1"/>
</dbReference>
<keyword evidence="3" id="KW-0812">Transmembrane</keyword>
<dbReference type="SUPFAM" id="SSF53850">
    <property type="entry name" value="Periplasmic binding protein-like II"/>
    <property type="match status" value="1"/>
</dbReference>
<name>A0A5C8USK1_9MICO</name>
<reference evidence="6 7" key="1">
    <citation type="submission" date="2019-08" db="EMBL/GenBank/DDBJ databases">
        <title>Bacterial whole genome sequence for Glaciihabitans sp. CHu50b-6-2.</title>
        <authorList>
            <person name="Jin L."/>
        </authorList>
    </citation>
    <scope>NUCLEOTIDE SEQUENCE [LARGE SCALE GENOMIC DNA]</scope>
    <source>
        <strain evidence="6 7">CHu50b-6-2</strain>
    </source>
</reference>
<proteinExistence type="inferred from homology"/>
<keyword evidence="3" id="KW-1133">Transmembrane helix</keyword>
<evidence type="ECO:0000256" key="3">
    <source>
        <dbReference type="SAM" id="Phobius"/>
    </source>
</evidence>
<dbReference type="Gene3D" id="3.40.190.10">
    <property type="entry name" value="Periplasmic binding protein-like II"/>
    <property type="match status" value="2"/>
</dbReference>
<evidence type="ECO:0000256" key="2">
    <source>
        <dbReference type="SAM" id="MobiDB-lite"/>
    </source>
</evidence>
<feature type="signal peptide" evidence="4">
    <location>
        <begin position="1"/>
        <end position="21"/>
    </location>
</feature>
<dbReference type="AlphaFoldDB" id="A0A5C8USK1"/>
<feature type="domain" description="PBP" evidence="5">
    <location>
        <begin position="20"/>
        <end position="345"/>
    </location>
</feature>
<feature type="transmembrane region" description="Helical" evidence="3">
    <location>
        <begin position="500"/>
        <end position="523"/>
    </location>
</feature>
<feature type="compositionally biased region" description="Low complexity" evidence="2">
    <location>
        <begin position="429"/>
        <end position="441"/>
    </location>
</feature>
<accession>A0A5C8USK1</accession>
<comment type="similarity">
    <text evidence="1">Belongs to the PstS family.</text>
</comment>